<reference evidence="1" key="1">
    <citation type="submission" date="2020-10" db="EMBL/GenBank/DDBJ databases">
        <title>Ca. Dormibacterota MAGs.</title>
        <authorList>
            <person name="Montgomery K."/>
        </authorList>
    </citation>
    <scope>NUCLEOTIDE SEQUENCE [LARGE SCALE GENOMIC DNA]</scope>
    <source>
        <strain evidence="1">SC8812_S17_10</strain>
    </source>
</reference>
<name>A0A934K9F6_9BACT</name>
<organism evidence="1 2">
    <name type="scientific">Candidatus Nephthysia bennettiae</name>
    <dbReference type="NCBI Taxonomy" id="3127016"/>
    <lineage>
        <taxon>Bacteria</taxon>
        <taxon>Bacillati</taxon>
        <taxon>Candidatus Dormiibacterota</taxon>
        <taxon>Candidatus Dormibacteria</taxon>
        <taxon>Candidatus Dormibacterales</taxon>
        <taxon>Candidatus Dormibacteraceae</taxon>
        <taxon>Candidatus Nephthysia</taxon>
    </lineage>
</organism>
<keyword evidence="2" id="KW-1185">Reference proteome</keyword>
<dbReference type="EMBL" id="JAEKNR010000136">
    <property type="protein sequence ID" value="MBJ7599023.1"/>
    <property type="molecule type" value="Genomic_DNA"/>
</dbReference>
<gene>
    <name evidence="1" type="ORF">JF922_13195</name>
</gene>
<dbReference type="RefSeq" id="WP_338202360.1">
    <property type="nucleotide sequence ID" value="NZ_JAEKNR010000136.1"/>
</dbReference>
<sequence>MSAQDRISPEVAAVLAAWAGLPVSASPEPLAETLEGVRQVVERLYAVDVTDFDLDFMQPDARAR</sequence>
<accession>A0A934K9F6</accession>
<evidence type="ECO:0000313" key="1">
    <source>
        <dbReference type="EMBL" id="MBJ7599023.1"/>
    </source>
</evidence>
<dbReference type="Proteomes" id="UP000612893">
    <property type="component" value="Unassembled WGS sequence"/>
</dbReference>
<proteinExistence type="predicted"/>
<comment type="caution">
    <text evidence="1">The sequence shown here is derived from an EMBL/GenBank/DDBJ whole genome shotgun (WGS) entry which is preliminary data.</text>
</comment>
<evidence type="ECO:0000313" key="2">
    <source>
        <dbReference type="Proteomes" id="UP000612893"/>
    </source>
</evidence>
<protein>
    <submittedName>
        <fullName evidence="1">Uncharacterized protein</fullName>
    </submittedName>
</protein>
<dbReference type="AlphaFoldDB" id="A0A934K9F6"/>